<feature type="region of interest" description="Disordered" evidence="2">
    <location>
        <begin position="344"/>
        <end position="411"/>
    </location>
</feature>
<accession>A0A8H7CQB8</accession>
<keyword evidence="1" id="KW-0175">Coiled coil</keyword>
<organism evidence="3 4">
    <name type="scientific">Mycena sanguinolenta</name>
    <dbReference type="NCBI Taxonomy" id="230812"/>
    <lineage>
        <taxon>Eukaryota</taxon>
        <taxon>Fungi</taxon>
        <taxon>Dikarya</taxon>
        <taxon>Basidiomycota</taxon>
        <taxon>Agaricomycotina</taxon>
        <taxon>Agaricomycetes</taxon>
        <taxon>Agaricomycetidae</taxon>
        <taxon>Agaricales</taxon>
        <taxon>Marasmiineae</taxon>
        <taxon>Mycenaceae</taxon>
        <taxon>Mycena</taxon>
    </lineage>
</organism>
<keyword evidence="4" id="KW-1185">Reference proteome</keyword>
<gene>
    <name evidence="3" type="ORF">MSAN_01857300</name>
</gene>
<evidence type="ECO:0000256" key="1">
    <source>
        <dbReference type="SAM" id="Coils"/>
    </source>
</evidence>
<feature type="compositionally biased region" description="Pro residues" evidence="2">
    <location>
        <begin position="670"/>
        <end position="692"/>
    </location>
</feature>
<feature type="compositionally biased region" description="Low complexity" evidence="2">
    <location>
        <begin position="640"/>
        <end position="652"/>
    </location>
</feature>
<feature type="region of interest" description="Disordered" evidence="2">
    <location>
        <begin position="629"/>
        <end position="765"/>
    </location>
</feature>
<name>A0A8H7CQB8_9AGAR</name>
<feature type="compositionally biased region" description="Pro residues" evidence="2">
    <location>
        <begin position="573"/>
        <end position="582"/>
    </location>
</feature>
<sequence length="905" mass="97708">MAPRPWATDEQQEWLQCYLAEFVRRQAEKKLALFWPILYAAWFRRFPEHTVLGLPLPTDLDARKLTKDELARVGTAVEARQNQLENWFWNNRAKINKGSGALSVKSEAMVAALLDVPSKPKKRVHHAVEIFQRRNRELIKRELTVAGYDKLSDQEDDEDDWTDESDGSEAAQVKSLKSLRMRMRTRVVADLWKEAPAEERAIVLAELEQEKEEMRQERAEMKAKAEAKASGSNEEVANTGEQTPAELQQGIDGLEAFLSKVLGVVYKGAKWVGMTLVGGPNPRMGGELSMKVICHGTTPAGIDFEDFCVDFDKHVVESFEGFLQQVYTPEECRTRALDVRALETNDPARPATVIHAPSPAQDTPPTVQAKRKRRKNKKTAATAATSPPAPASSPMVPDSVEGSESVNGNNSSVLAPTTELAIDVSNNLPRVSTNSSPNMERGESATSLNVEYDPLPFHGEDDIAYERERSPFPEAFRDGNIQHWPPGMSSPLSPATAAELARLERGGASVGPTMAATVIDPQLLPPNVFATSLPERPHPKPAYRGAVSQSISAPPPTEPVFRLSGLFEALRHPTPPPRPSPSTPFFTLPASYAPQPRSTDDVHGRVPVVAPTPRTPTVAARVLSALISPPQFPENTTPQTSISKTAPTASASPAPPVSAAPPVSSAPSISPAPPISPATPVSPVPPISPAPPLASAKSLFIPESRPALRPPTDESVKKTRKPTAARKTASKTNGSKRVAKQVAAEQAHGVAVASQAIKKRGRPSKAEKAAMEAAALVDVTNQAISSNTLPVPIYTTTNNNRAAAKRAAEEAKAAERKAADDARAAQREKGWEPGPVEGTVILLRGRKPRLHADGSLPQRVVKGTRAPQLDKSEKALLPRVQSGGKRKAIAAPASSKEPSKKKSKK</sequence>
<dbReference type="EMBL" id="JACAZH010000019">
    <property type="protein sequence ID" value="KAF7346299.1"/>
    <property type="molecule type" value="Genomic_DNA"/>
</dbReference>
<feature type="compositionally biased region" description="Low complexity" evidence="2">
    <location>
        <begin position="660"/>
        <end position="669"/>
    </location>
</feature>
<feature type="region of interest" description="Disordered" evidence="2">
    <location>
        <begin position="569"/>
        <end position="612"/>
    </location>
</feature>
<dbReference type="Proteomes" id="UP000623467">
    <property type="component" value="Unassembled WGS sequence"/>
</dbReference>
<comment type="caution">
    <text evidence="3">The sequence shown here is derived from an EMBL/GenBank/DDBJ whole genome shotgun (WGS) entry which is preliminary data.</text>
</comment>
<feature type="compositionally biased region" description="Low complexity" evidence="2">
    <location>
        <begin position="399"/>
        <end position="411"/>
    </location>
</feature>
<reference evidence="3" key="1">
    <citation type="submission" date="2020-05" db="EMBL/GenBank/DDBJ databases">
        <title>Mycena genomes resolve the evolution of fungal bioluminescence.</title>
        <authorList>
            <person name="Tsai I.J."/>
        </authorList>
    </citation>
    <scope>NUCLEOTIDE SEQUENCE</scope>
    <source>
        <strain evidence="3">160909Yilan</strain>
    </source>
</reference>
<dbReference type="AlphaFoldDB" id="A0A8H7CQB8"/>
<feature type="compositionally biased region" description="Basic residues" evidence="2">
    <location>
        <begin position="369"/>
        <end position="378"/>
    </location>
</feature>
<feature type="compositionally biased region" description="Acidic residues" evidence="2">
    <location>
        <begin position="154"/>
        <end position="167"/>
    </location>
</feature>
<proteinExistence type="predicted"/>
<feature type="compositionally biased region" description="Basic and acidic residues" evidence="2">
    <location>
        <begin position="806"/>
        <end position="831"/>
    </location>
</feature>
<feature type="region of interest" description="Disordered" evidence="2">
    <location>
        <begin position="150"/>
        <end position="170"/>
    </location>
</feature>
<feature type="region of interest" description="Disordered" evidence="2">
    <location>
        <begin position="801"/>
        <end position="905"/>
    </location>
</feature>
<evidence type="ECO:0000256" key="2">
    <source>
        <dbReference type="SAM" id="MobiDB-lite"/>
    </source>
</evidence>
<evidence type="ECO:0000313" key="3">
    <source>
        <dbReference type="EMBL" id="KAF7346299.1"/>
    </source>
</evidence>
<protein>
    <submittedName>
        <fullName evidence="3">Uncharacterized protein</fullName>
    </submittedName>
</protein>
<dbReference type="OrthoDB" id="3068562at2759"/>
<feature type="coiled-coil region" evidence="1">
    <location>
        <begin position="197"/>
        <end position="227"/>
    </location>
</feature>
<evidence type="ECO:0000313" key="4">
    <source>
        <dbReference type="Proteomes" id="UP000623467"/>
    </source>
</evidence>